<evidence type="ECO:0000259" key="1">
    <source>
        <dbReference type="Pfam" id="PF00814"/>
    </source>
</evidence>
<dbReference type="NCBIfam" id="TIGR03725">
    <property type="entry name" value="T6A_YeaZ"/>
    <property type="match status" value="1"/>
</dbReference>
<gene>
    <name evidence="2" type="ORF">METZ01_LOCUS39763</name>
</gene>
<sequence>MNKSLAIDTSTTHLTIACENNGVFIEYSMDNCLDHAKDLFININDILHKATLDIKSLDFITVGIGPGRFSGLRVAVSAVQAIAYTHNIKVITQSSLSSIAAVAANQCTVEKIAVAMDAGNNKIFFGCYHQDEDNFVKPIVNDSLIEIKEFEFNQRDFYGAGNAWTKYRDHLQNGKITVLNEADTLYPDAKMMIAYAKNRYLTEKHTKPFDIQPNYLIDKVTN</sequence>
<dbReference type="InterPro" id="IPR000905">
    <property type="entry name" value="Gcp-like_dom"/>
</dbReference>
<name>A0A381R7W7_9ZZZZ</name>
<dbReference type="AlphaFoldDB" id="A0A381R7W7"/>
<dbReference type="SUPFAM" id="SSF53067">
    <property type="entry name" value="Actin-like ATPase domain"/>
    <property type="match status" value="2"/>
</dbReference>
<dbReference type="InterPro" id="IPR043129">
    <property type="entry name" value="ATPase_NBD"/>
</dbReference>
<dbReference type="GO" id="GO:0002949">
    <property type="term" value="P:tRNA threonylcarbamoyladenosine modification"/>
    <property type="evidence" value="ECO:0007669"/>
    <property type="project" value="InterPro"/>
</dbReference>
<dbReference type="InterPro" id="IPR022496">
    <property type="entry name" value="T6A_TsaB"/>
</dbReference>
<dbReference type="EMBL" id="UINC01001704">
    <property type="protein sequence ID" value="SUZ86909.1"/>
    <property type="molecule type" value="Genomic_DNA"/>
</dbReference>
<evidence type="ECO:0000313" key="2">
    <source>
        <dbReference type="EMBL" id="SUZ86909.1"/>
    </source>
</evidence>
<dbReference type="Gene3D" id="3.30.420.40">
    <property type="match status" value="2"/>
</dbReference>
<proteinExistence type="predicted"/>
<organism evidence="2">
    <name type="scientific">marine metagenome</name>
    <dbReference type="NCBI Taxonomy" id="408172"/>
    <lineage>
        <taxon>unclassified sequences</taxon>
        <taxon>metagenomes</taxon>
        <taxon>ecological metagenomes</taxon>
    </lineage>
</organism>
<reference evidence="2" key="1">
    <citation type="submission" date="2018-05" db="EMBL/GenBank/DDBJ databases">
        <authorList>
            <person name="Lanie J.A."/>
            <person name="Ng W.-L."/>
            <person name="Kazmierczak K.M."/>
            <person name="Andrzejewski T.M."/>
            <person name="Davidsen T.M."/>
            <person name="Wayne K.J."/>
            <person name="Tettelin H."/>
            <person name="Glass J.I."/>
            <person name="Rusch D."/>
            <person name="Podicherti R."/>
            <person name="Tsui H.-C.T."/>
            <person name="Winkler M.E."/>
        </authorList>
    </citation>
    <scope>NUCLEOTIDE SEQUENCE</scope>
</reference>
<protein>
    <recommendedName>
        <fullName evidence="1">Gcp-like domain-containing protein</fullName>
    </recommendedName>
</protein>
<dbReference type="Pfam" id="PF00814">
    <property type="entry name" value="TsaD"/>
    <property type="match status" value="1"/>
</dbReference>
<accession>A0A381R7W7</accession>
<feature type="domain" description="Gcp-like" evidence="1">
    <location>
        <begin position="34"/>
        <end position="219"/>
    </location>
</feature>